<feature type="domain" description="XdhC- CoxI" evidence="1">
    <location>
        <begin position="12"/>
        <end position="78"/>
    </location>
</feature>
<gene>
    <name evidence="3" type="ORF">ACFQ38_00890</name>
</gene>
<feature type="domain" description="XdhC Rossmann" evidence="2">
    <location>
        <begin position="187"/>
        <end position="321"/>
    </location>
</feature>
<protein>
    <submittedName>
        <fullName evidence="3">XdhC family protein</fullName>
    </submittedName>
</protein>
<dbReference type="InterPro" id="IPR052698">
    <property type="entry name" value="MoCofactor_Util/Proc"/>
</dbReference>
<comment type="caution">
    <text evidence="3">The sequence shown here is derived from an EMBL/GenBank/DDBJ whole genome shotgun (WGS) entry which is preliminary data.</text>
</comment>
<dbReference type="Pfam" id="PF02625">
    <property type="entry name" value="XdhC_CoxI"/>
    <property type="match status" value="1"/>
</dbReference>
<evidence type="ECO:0000259" key="1">
    <source>
        <dbReference type="Pfam" id="PF02625"/>
    </source>
</evidence>
<accession>A0ABW3TTY2</accession>
<organism evidence="3 4">
    <name type="scientific">Sporosarcina contaminans</name>
    <dbReference type="NCBI Taxonomy" id="633403"/>
    <lineage>
        <taxon>Bacteria</taxon>
        <taxon>Bacillati</taxon>
        <taxon>Bacillota</taxon>
        <taxon>Bacilli</taxon>
        <taxon>Bacillales</taxon>
        <taxon>Caryophanaceae</taxon>
        <taxon>Sporosarcina</taxon>
    </lineage>
</organism>
<evidence type="ECO:0000313" key="3">
    <source>
        <dbReference type="EMBL" id="MFD1203694.1"/>
    </source>
</evidence>
<evidence type="ECO:0000313" key="4">
    <source>
        <dbReference type="Proteomes" id="UP001597231"/>
    </source>
</evidence>
<dbReference type="Pfam" id="PF13478">
    <property type="entry name" value="XdhC_C"/>
    <property type="match status" value="1"/>
</dbReference>
<reference evidence="4" key="1">
    <citation type="journal article" date="2019" name="Int. J. Syst. Evol. Microbiol.">
        <title>The Global Catalogue of Microorganisms (GCM) 10K type strain sequencing project: providing services to taxonomists for standard genome sequencing and annotation.</title>
        <authorList>
            <consortium name="The Broad Institute Genomics Platform"/>
            <consortium name="The Broad Institute Genome Sequencing Center for Infectious Disease"/>
            <person name="Wu L."/>
            <person name="Ma J."/>
        </authorList>
    </citation>
    <scope>NUCLEOTIDE SEQUENCE [LARGE SCALE GENOMIC DNA]</scope>
    <source>
        <strain evidence="4">CCUG 53915</strain>
    </source>
</reference>
<dbReference type="PANTHER" id="PTHR30388">
    <property type="entry name" value="ALDEHYDE OXIDOREDUCTASE MOLYBDENUM COFACTOR ASSEMBLY PROTEIN"/>
    <property type="match status" value="1"/>
</dbReference>
<dbReference type="EMBL" id="JBHTLT010000003">
    <property type="protein sequence ID" value="MFD1203694.1"/>
    <property type="molecule type" value="Genomic_DNA"/>
</dbReference>
<sequence length="337" mass="38366">MGFIPELIKTVLKEDKPTVLAQIIHVEGSAYRKEGAWMFFFQDKTSIGLLSGGCLENDIHCRAETMFGTGKTAIYEYDLRAEDDIGWGRGIGCQGVITVMLRDVDRLLLRLLRFMHRQLEEGVPVRFIQSMKDHTSMICYSADKQYGTLKDAPIADGKIRPYERSAGKIHIKDESYYQQWIWPSPVLHLFGAGPDARPLVKMASEVGYKVHLYDWRPAYCTKEHFPTAASFSVNNMEHLMKETVFRQLDSVIIMTHDFQIDQMLLKHLRNFELLYVGLLGSKKRAEKLLLNEQFDQLRTPIGLPIGAEGAEEIAVSIIAEMIAVRRGAEIWPSLVSI</sequence>
<name>A0ABW3TTY2_9BACL</name>
<evidence type="ECO:0000259" key="2">
    <source>
        <dbReference type="Pfam" id="PF13478"/>
    </source>
</evidence>
<proteinExistence type="predicted"/>
<dbReference type="InterPro" id="IPR027051">
    <property type="entry name" value="XdhC_Rossmann_dom"/>
</dbReference>
<dbReference type="Proteomes" id="UP001597231">
    <property type="component" value="Unassembled WGS sequence"/>
</dbReference>
<dbReference type="PANTHER" id="PTHR30388:SF6">
    <property type="entry name" value="XANTHINE DEHYDROGENASE SUBUNIT A-RELATED"/>
    <property type="match status" value="1"/>
</dbReference>
<keyword evidence="4" id="KW-1185">Reference proteome</keyword>
<dbReference type="InterPro" id="IPR003777">
    <property type="entry name" value="XdhC_CoxI"/>
</dbReference>
<dbReference type="Gene3D" id="3.40.50.720">
    <property type="entry name" value="NAD(P)-binding Rossmann-like Domain"/>
    <property type="match status" value="1"/>
</dbReference>
<dbReference type="RefSeq" id="WP_381479548.1">
    <property type="nucleotide sequence ID" value="NZ_JBHTLT010000003.1"/>
</dbReference>